<dbReference type="Gene3D" id="1.10.510.10">
    <property type="entry name" value="Transferase(Phosphotransferase) domain 1"/>
    <property type="match status" value="1"/>
</dbReference>
<dbReference type="Pfam" id="PF07714">
    <property type="entry name" value="PK_Tyr_Ser-Thr"/>
    <property type="match status" value="1"/>
</dbReference>
<sequence length="488" mass="56055">HLIILLHKNSKTSSQNKFIITYLPLRTIHFIRINLVSEYKEHLIILLHKNSKTSSQNKFIITYLPLRTIQFISFALIISFSDRRSEYGICAHCNEDNTQPAWCLSCDPDKATRWTSGNKNIDDCMKAFQLRTFTYNDAIEWIPFDRLSVVEEVGKGGFGSVYKATWLDGIRKIDDDNYKRTREASSTVALKTLSDGSLKEFENHMKCILNNNYRLKIYGLTQSSKNNKYFIVLQYVDNGNLHKFLKTNFQEVNWKTKLKLLLDISKDLYWIHYAGYIHADFHSGNILQDKGISTTLQSYIADLGLSKKTNENGSEGEIYGVMPYVAPEVLLGEKLTEAADIYSFGVIMSEMSTGQRPFDGHKFNAKLGADICKGLRPELASGTPKCYIELAKKCMNSDPQKRPTADGIWDLLEEWNKRIESSDDTDEIKKQFLKADKVIKLLPISKHPDEMYTSKIISTKLISKAIKGIYFQLTYIVLKLYYIDLVKR</sequence>
<dbReference type="PANTHER" id="PTHR44329">
    <property type="entry name" value="SERINE/THREONINE-PROTEIN KINASE TNNI3K-RELATED"/>
    <property type="match status" value="1"/>
</dbReference>
<dbReference type="InterPro" id="IPR001245">
    <property type="entry name" value="Ser-Thr/Tyr_kinase_cat_dom"/>
</dbReference>
<dbReference type="STRING" id="44941.A0A397TXY3"/>
<dbReference type="GO" id="GO:0005524">
    <property type="term" value="F:ATP binding"/>
    <property type="evidence" value="ECO:0007669"/>
    <property type="project" value="InterPro"/>
</dbReference>
<dbReference type="OrthoDB" id="544350at2759"/>
<comment type="caution">
    <text evidence="2">The sequence shown here is derived from an EMBL/GenBank/DDBJ whole genome shotgun (WGS) entry which is preliminary data.</text>
</comment>
<dbReference type="InterPro" id="IPR011009">
    <property type="entry name" value="Kinase-like_dom_sf"/>
</dbReference>
<dbReference type="InterPro" id="IPR051681">
    <property type="entry name" value="Ser/Thr_Kinases-Pseudokinases"/>
</dbReference>
<name>A0A397TXY3_9GLOM</name>
<reference evidence="2 3" key="1">
    <citation type="submission" date="2018-06" db="EMBL/GenBank/DDBJ databases">
        <title>Comparative genomics reveals the genomic features of Rhizophagus irregularis, R. cerebriforme, R. diaphanum and Gigaspora rosea, and their symbiotic lifestyle signature.</title>
        <authorList>
            <person name="Morin E."/>
            <person name="San Clemente H."/>
            <person name="Chen E.C.H."/>
            <person name="De La Providencia I."/>
            <person name="Hainaut M."/>
            <person name="Kuo A."/>
            <person name="Kohler A."/>
            <person name="Murat C."/>
            <person name="Tang N."/>
            <person name="Roy S."/>
            <person name="Loubradou J."/>
            <person name="Henrissat B."/>
            <person name="Grigoriev I.V."/>
            <person name="Corradi N."/>
            <person name="Roux C."/>
            <person name="Martin F.M."/>
        </authorList>
    </citation>
    <scope>NUCLEOTIDE SEQUENCE [LARGE SCALE GENOMIC DNA]</scope>
    <source>
        <strain evidence="2 3">DAOM 194757</strain>
    </source>
</reference>
<evidence type="ECO:0000313" key="3">
    <source>
        <dbReference type="Proteomes" id="UP000266673"/>
    </source>
</evidence>
<accession>A0A397TXY3</accession>
<keyword evidence="2" id="KW-0418">Kinase</keyword>
<feature type="domain" description="Protein kinase" evidence="1">
    <location>
        <begin position="147"/>
        <end position="416"/>
    </location>
</feature>
<dbReference type="PROSITE" id="PS50011">
    <property type="entry name" value="PROTEIN_KINASE_DOM"/>
    <property type="match status" value="1"/>
</dbReference>
<gene>
    <name evidence="2" type="ORF">C2G38_835600</name>
</gene>
<dbReference type="AlphaFoldDB" id="A0A397TXY3"/>
<dbReference type="InterPro" id="IPR000719">
    <property type="entry name" value="Prot_kinase_dom"/>
</dbReference>
<organism evidence="2 3">
    <name type="scientific">Gigaspora rosea</name>
    <dbReference type="NCBI Taxonomy" id="44941"/>
    <lineage>
        <taxon>Eukaryota</taxon>
        <taxon>Fungi</taxon>
        <taxon>Fungi incertae sedis</taxon>
        <taxon>Mucoromycota</taxon>
        <taxon>Glomeromycotina</taxon>
        <taxon>Glomeromycetes</taxon>
        <taxon>Diversisporales</taxon>
        <taxon>Gigasporaceae</taxon>
        <taxon>Gigaspora</taxon>
    </lineage>
</organism>
<dbReference type="EMBL" id="QKWP01002563">
    <property type="protein sequence ID" value="RIB02870.1"/>
    <property type="molecule type" value="Genomic_DNA"/>
</dbReference>
<feature type="non-terminal residue" evidence="2">
    <location>
        <position position="1"/>
    </location>
</feature>
<dbReference type="SUPFAM" id="SSF56112">
    <property type="entry name" value="Protein kinase-like (PK-like)"/>
    <property type="match status" value="1"/>
</dbReference>
<dbReference type="Proteomes" id="UP000266673">
    <property type="component" value="Unassembled WGS sequence"/>
</dbReference>
<evidence type="ECO:0000259" key="1">
    <source>
        <dbReference type="PROSITE" id="PS50011"/>
    </source>
</evidence>
<keyword evidence="3" id="KW-1185">Reference proteome</keyword>
<keyword evidence="2" id="KW-0808">Transferase</keyword>
<proteinExistence type="predicted"/>
<protein>
    <submittedName>
        <fullName evidence="2">Kinase-like domain-containing protein</fullName>
    </submittedName>
</protein>
<dbReference type="GO" id="GO:0004674">
    <property type="term" value="F:protein serine/threonine kinase activity"/>
    <property type="evidence" value="ECO:0007669"/>
    <property type="project" value="TreeGrafter"/>
</dbReference>
<evidence type="ECO:0000313" key="2">
    <source>
        <dbReference type="EMBL" id="RIB02870.1"/>
    </source>
</evidence>